<organism evidence="7 8">
    <name type="scientific">Ceriporiopsis subvermispora (strain B)</name>
    <name type="common">White-rot fungus</name>
    <name type="synonym">Gelatoporia subvermispora</name>
    <dbReference type="NCBI Taxonomy" id="914234"/>
    <lineage>
        <taxon>Eukaryota</taxon>
        <taxon>Fungi</taxon>
        <taxon>Dikarya</taxon>
        <taxon>Basidiomycota</taxon>
        <taxon>Agaricomycotina</taxon>
        <taxon>Agaricomycetes</taxon>
        <taxon>Polyporales</taxon>
        <taxon>Gelatoporiaceae</taxon>
        <taxon>Gelatoporia</taxon>
    </lineage>
</organism>
<dbReference type="PANTHER" id="PTHR15263:SF1">
    <property type="entry name" value="NF-KAPPA-B INHIBITOR-LIKE PROTEIN 1"/>
    <property type="match status" value="1"/>
</dbReference>
<keyword evidence="8" id="KW-1185">Reference proteome</keyword>
<comment type="subcellular location">
    <subcellularLocation>
        <location evidence="1">Nucleus</location>
    </subcellularLocation>
</comment>
<dbReference type="HOGENOM" id="CLU_074886_0_0_1"/>
<keyword evidence="2" id="KW-0597">Phosphoprotein</keyword>
<sequence>MWDAMGDDERLDGVESRLNDYAHVPRRWRGGGMDRMEDDLTVNPQMMEEEDYAEWVRAGMWRKKHAAEHAEQERKNAERAARKAREEAVREETQRMEEAEAKARARRREEKQKKWRAEARARYDERWKLLIDGDAQGLAFSDIPWPVLLEQRDGASMELLKTQAIAAFLIPSGAEGKEPNGHDDAVKKGRKEILRETILRFHPDKFEGRILTRVREADREQVREAVGVVVRALNELMGT</sequence>
<evidence type="ECO:0000256" key="3">
    <source>
        <dbReference type="ARBA" id="ARBA00022737"/>
    </source>
</evidence>
<dbReference type="GO" id="GO:0043124">
    <property type="term" value="P:negative regulation of canonical NF-kappaB signal transduction"/>
    <property type="evidence" value="ECO:0007669"/>
    <property type="project" value="InterPro"/>
</dbReference>
<keyword evidence="4" id="KW-0040">ANK repeat</keyword>
<dbReference type="InterPro" id="IPR038753">
    <property type="entry name" value="NFKBIL1"/>
</dbReference>
<evidence type="ECO:0000256" key="1">
    <source>
        <dbReference type="ARBA" id="ARBA00004123"/>
    </source>
</evidence>
<gene>
    <name evidence="7" type="ORF">CERSUDRAFT_118236</name>
</gene>
<keyword evidence="5" id="KW-0539">Nucleus</keyword>
<feature type="compositionally biased region" description="Basic and acidic residues" evidence="6">
    <location>
        <begin position="67"/>
        <end position="113"/>
    </location>
</feature>
<evidence type="ECO:0000256" key="4">
    <source>
        <dbReference type="ARBA" id="ARBA00023043"/>
    </source>
</evidence>
<dbReference type="PANTHER" id="PTHR15263">
    <property type="entry name" value="I-KAPPA-B-LIKE PROTEIN IKBL"/>
    <property type="match status" value="1"/>
</dbReference>
<dbReference type="STRING" id="914234.M2Q8J1"/>
<feature type="region of interest" description="Disordered" evidence="6">
    <location>
        <begin position="66"/>
        <end position="113"/>
    </location>
</feature>
<protein>
    <recommendedName>
        <fullName evidence="9">NF-kappa-B inhibitor-like protein 1</fullName>
    </recommendedName>
</protein>
<dbReference type="AlphaFoldDB" id="M2Q8J1"/>
<evidence type="ECO:0008006" key="9">
    <source>
        <dbReference type="Google" id="ProtNLM"/>
    </source>
</evidence>
<keyword evidence="3" id="KW-0677">Repeat</keyword>
<evidence type="ECO:0000256" key="6">
    <source>
        <dbReference type="SAM" id="MobiDB-lite"/>
    </source>
</evidence>
<reference evidence="7 8" key="1">
    <citation type="journal article" date="2012" name="Proc. Natl. Acad. Sci. U.S.A.">
        <title>Comparative genomics of Ceriporiopsis subvermispora and Phanerochaete chrysosporium provide insight into selective ligninolysis.</title>
        <authorList>
            <person name="Fernandez-Fueyo E."/>
            <person name="Ruiz-Duenas F.J."/>
            <person name="Ferreira P."/>
            <person name="Floudas D."/>
            <person name="Hibbett D.S."/>
            <person name="Canessa P."/>
            <person name="Larrondo L.F."/>
            <person name="James T.Y."/>
            <person name="Seelenfreund D."/>
            <person name="Lobos S."/>
            <person name="Polanco R."/>
            <person name="Tello M."/>
            <person name="Honda Y."/>
            <person name="Watanabe T."/>
            <person name="Watanabe T."/>
            <person name="Ryu J.S."/>
            <person name="Kubicek C.P."/>
            <person name="Schmoll M."/>
            <person name="Gaskell J."/>
            <person name="Hammel K.E."/>
            <person name="St John F.J."/>
            <person name="Vanden Wymelenberg A."/>
            <person name="Sabat G."/>
            <person name="Splinter BonDurant S."/>
            <person name="Syed K."/>
            <person name="Yadav J.S."/>
            <person name="Doddapaneni H."/>
            <person name="Subramanian V."/>
            <person name="Lavin J.L."/>
            <person name="Oguiza J.A."/>
            <person name="Perez G."/>
            <person name="Pisabarro A.G."/>
            <person name="Ramirez L."/>
            <person name="Santoyo F."/>
            <person name="Master E."/>
            <person name="Coutinho P.M."/>
            <person name="Henrissat B."/>
            <person name="Lombard V."/>
            <person name="Magnuson J.K."/>
            <person name="Kuees U."/>
            <person name="Hori C."/>
            <person name="Igarashi K."/>
            <person name="Samejima M."/>
            <person name="Held B.W."/>
            <person name="Barry K.W."/>
            <person name="LaButti K.M."/>
            <person name="Lapidus A."/>
            <person name="Lindquist E.A."/>
            <person name="Lucas S.M."/>
            <person name="Riley R."/>
            <person name="Salamov A.A."/>
            <person name="Hoffmeister D."/>
            <person name="Schwenk D."/>
            <person name="Hadar Y."/>
            <person name="Yarden O."/>
            <person name="de Vries R.P."/>
            <person name="Wiebenga A."/>
            <person name="Stenlid J."/>
            <person name="Eastwood D."/>
            <person name="Grigoriev I.V."/>
            <person name="Berka R.M."/>
            <person name="Blanchette R.A."/>
            <person name="Kersten P."/>
            <person name="Martinez A.T."/>
            <person name="Vicuna R."/>
            <person name="Cullen D."/>
        </authorList>
    </citation>
    <scope>NUCLEOTIDE SEQUENCE [LARGE SCALE GENOMIC DNA]</scope>
    <source>
        <strain evidence="7 8">B</strain>
    </source>
</reference>
<dbReference type="Proteomes" id="UP000016930">
    <property type="component" value="Unassembled WGS sequence"/>
</dbReference>
<evidence type="ECO:0000313" key="7">
    <source>
        <dbReference type="EMBL" id="EMD33178.1"/>
    </source>
</evidence>
<name>M2Q8J1_CERS8</name>
<proteinExistence type="predicted"/>
<evidence type="ECO:0000256" key="2">
    <source>
        <dbReference type="ARBA" id="ARBA00022553"/>
    </source>
</evidence>
<dbReference type="OrthoDB" id="412109at2759"/>
<dbReference type="EMBL" id="KB445807">
    <property type="protein sequence ID" value="EMD33178.1"/>
    <property type="molecule type" value="Genomic_DNA"/>
</dbReference>
<dbReference type="GO" id="GO:0005634">
    <property type="term" value="C:nucleus"/>
    <property type="evidence" value="ECO:0007669"/>
    <property type="project" value="UniProtKB-SubCell"/>
</dbReference>
<evidence type="ECO:0000256" key="5">
    <source>
        <dbReference type="ARBA" id="ARBA00023242"/>
    </source>
</evidence>
<accession>M2Q8J1</accession>
<evidence type="ECO:0000313" key="8">
    <source>
        <dbReference type="Proteomes" id="UP000016930"/>
    </source>
</evidence>